<evidence type="ECO:0000256" key="1">
    <source>
        <dbReference type="SAM" id="MobiDB-lite"/>
    </source>
</evidence>
<feature type="compositionally biased region" description="Low complexity" evidence="1">
    <location>
        <begin position="102"/>
        <end position="113"/>
    </location>
</feature>
<evidence type="ECO:0000313" key="3">
    <source>
        <dbReference type="EMBL" id="CDJ64556.1"/>
    </source>
</evidence>
<dbReference type="RefSeq" id="XP_013433023.1">
    <property type="nucleotide sequence ID" value="XM_013577569.1"/>
</dbReference>
<feature type="region of interest" description="Disordered" evidence="1">
    <location>
        <begin position="88"/>
        <end position="113"/>
    </location>
</feature>
<sequence length="717" mass="78700">MDTLPEEQLKQGMLASSITHQGSDSHLRRQIDQRFADESPFIQRKKSNKLFVSSWSRLLGVAFTSLAAAYFLLLCFRFIESARQWSPPTRSLADRRGESCYSGSVSGDGDVGSWPTGDSAEGLVLEGFGEGNPLLHHEAFELQSTAGGTQEEVVAAGLQGAAGGAEAEVDLEAEADEEIWEFAGGVASNPQVQDDLHLWEGWNMPVVEEQRLLRLFDSMKEAASSCRSLLPVLTHKQRLQLTIQVLKLLTLDLGAMYLVREDKEPHRRAVGDFLIKVAQSVLDRNGQGEEDLRASIKELIVLLEKIKEPRYFEKEMGAAKYKRKMISIIGTAETALKNCMGVLNGLLGLRTDTSAKRLPWKVFEQQLSVLKTIYHVHSYHIAKDSTLRVHILESQKSTAVFWLLGNHHLSVSQGVIAPLKDLLKNINDAVRAAGGLLPSQEPDAGERGSASSTVEERTAEMVGQHAGRSKPRTLKLLHEKFAQEEQPPSNTIAPAPHTEDGAQRSPRVLGQTAWSSEQLAGPFLQQHLLIFNERLQAQSPYFRYPHAVIPVAGPSRSGSHAQGGKAYFGYPCSPWPCTSLSGSSYLSTTQHPANPPGSSLLQEHVSASRGARYFSGGSSGVHLTPATPLSPMNVNEPPEWLQPPAPIQERGYSLFGSGGIPPWFPFSQATPASFERRATASDGWPRPEEDGAHRLIEDDGDKERNGIPRDRTQSGRQ</sequence>
<gene>
    <name evidence="3" type="ORF">ENH_00072010</name>
</gene>
<dbReference type="AlphaFoldDB" id="U6MKN8"/>
<name>U6MKN8_9EIME</name>
<proteinExistence type="predicted"/>
<dbReference type="OrthoDB" id="348183at2759"/>
<feature type="compositionally biased region" description="Basic and acidic residues" evidence="1">
    <location>
        <begin position="674"/>
        <end position="717"/>
    </location>
</feature>
<protein>
    <recommendedName>
        <fullName evidence="5">Transmembrane protein</fullName>
    </recommendedName>
</protein>
<feature type="region of interest" description="Disordered" evidence="1">
    <location>
        <begin position="671"/>
        <end position="717"/>
    </location>
</feature>
<keyword evidence="2" id="KW-0812">Transmembrane</keyword>
<dbReference type="VEuPathDB" id="ToxoDB:ENH_00072010"/>
<dbReference type="GeneID" id="25477333"/>
<feature type="transmembrane region" description="Helical" evidence="2">
    <location>
        <begin position="58"/>
        <end position="79"/>
    </location>
</feature>
<keyword evidence="2" id="KW-0472">Membrane</keyword>
<accession>U6MKN8</accession>
<reference evidence="3" key="1">
    <citation type="submission" date="2013-10" db="EMBL/GenBank/DDBJ databases">
        <title>Genomic analysis of the causative agents of coccidiosis in chickens.</title>
        <authorList>
            <person name="Reid A.J."/>
            <person name="Blake D."/>
            <person name="Billington K."/>
            <person name="Browne H."/>
            <person name="Dunn M."/>
            <person name="Hung S."/>
            <person name="Kawahara F."/>
            <person name="Miranda-Saavedra D."/>
            <person name="Mourier T."/>
            <person name="Nagra H."/>
            <person name="Otto T.D."/>
            <person name="Rawlings N."/>
            <person name="Sanchez A."/>
            <person name="Sanders M."/>
            <person name="Subramaniam C."/>
            <person name="Tay Y."/>
            <person name="Dear P."/>
            <person name="Doerig C."/>
            <person name="Gruber A."/>
            <person name="Parkinson J."/>
            <person name="Shirley M."/>
            <person name="Wan K.L."/>
            <person name="Berriman M."/>
            <person name="Tomley F."/>
            <person name="Pain A."/>
        </authorList>
    </citation>
    <scope>NUCLEOTIDE SEQUENCE [LARGE SCALE GENOMIC DNA]</scope>
    <source>
        <strain evidence="3">Houghton</strain>
    </source>
</reference>
<evidence type="ECO:0000256" key="2">
    <source>
        <dbReference type="SAM" id="Phobius"/>
    </source>
</evidence>
<dbReference type="Proteomes" id="UP000030754">
    <property type="component" value="Unassembled WGS sequence"/>
</dbReference>
<feature type="region of interest" description="Disordered" evidence="1">
    <location>
        <begin position="435"/>
        <end position="506"/>
    </location>
</feature>
<dbReference type="EMBL" id="HG722971">
    <property type="protein sequence ID" value="CDJ64556.1"/>
    <property type="molecule type" value="Genomic_DNA"/>
</dbReference>
<keyword evidence="4" id="KW-1185">Reference proteome</keyword>
<organism evidence="3 4">
    <name type="scientific">Eimeria necatrix</name>
    <dbReference type="NCBI Taxonomy" id="51315"/>
    <lineage>
        <taxon>Eukaryota</taxon>
        <taxon>Sar</taxon>
        <taxon>Alveolata</taxon>
        <taxon>Apicomplexa</taxon>
        <taxon>Conoidasida</taxon>
        <taxon>Coccidia</taxon>
        <taxon>Eucoccidiorida</taxon>
        <taxon>Eimeriorina</taxon>
        <taxon>Eimeriidae</taxon>
        <taxon>Eimeria</taxon>
    </lineage>
</organism>
<evidence type="ECO:0008006" key="5">
    <source>
        <dbReference type="Google" id="ProtNLM"/>
    </source>
</evidence>
<reference evidence="3" key="2">
    <citation type="submission" date="2013-10" db="EMBL/GenBank/DDBJ databases">
        <authorList>
            <person name="Aslett M."/>
        </authorList>
    </citation>
    <scope>NUCLEOTIDE SEQUENCE [LARGE SCALE GENOMIC DNA]</scope>
    <source>
        <strain evidence="3">Houghton</strain>
    </source>
</reference>
<evidence type="ECO:0000313" key="4">
    <source>
        <dbReference type="Proteomes" id="UP000030754"/>
    </source>
</evidence>
<keyword evidence="2" id="KW-1133">Transmembrane helix</keyword>